<evidence type="ECO:0000256" key="6">
    <source>
        <dbReference type="ARBA" id="ARBA00022946"/>
    </source>
</evidence>
<gene>
    <name evidence="12" type="ORF">G7K_0335-t1</name>
</gene>
<evidence type="ECO:0000256" key="8">
    <source>
        <dbReference type="ARBA" id="ARBA00023128"/>
    </source>
</evidence>
<comment type="subcellular location">
    <subcellularLocation>
        <location evidence="2">Mitochondrion</location>
    </subcellularLocation>
</comment>
<evidence type="ECO:0000256" key="9">
    <source>
        <dbReference type="ARBA" id="ARBA00038897"/>
    </source>
</evidence>
<dbReference type="FunFam" id="1.10.45.10:FF:000001">
    <property type="entry name" value="D-lactate dehydrogenase mitochondrial"/>
    <property type="match status" value="1"/>
</dbReference>
<evidence type="ECO:0000256" key="10">
    <source>
        <dbReference type="ARBA" id="ARBA00051436"/>
    </source>
</evidence>
<dbReference type="OrthoDB" id="7786253at2759"/>
<dbReference type="Gene3D" id="3.30.70.2740">
    <property type="match status" value="1"/>
</dbReference>
<dbReference type="RefSeq" id="XP_019026786.1">
    <property type="nucleotide sequence ID" value="XM_019171518.1"/>
</dbReference>
<dbReference type="FunFam" id="3.30.70.2740:FF:000001">
    <property type="entry name" value="D-lactate dehydrogenase mitochondrial"/>
    <property type="match status" value="1"/>
</dbReference>
<comment type="catalytic activity">
    <reaction evidence="10">
        <text>(R)-lactate + 2 Fe(III)-[cytochrome c] = 2 Fe(II)-[cytochrome c] + pyruvate + 2 H(+)</text>
        <dbReference type="Rhea" id="RHEA:13521"/>
        <dbReference type="Rhea" id="RHEA-COMP:10350"/>
        <dbReference type="Rhea" id="RHEA-COMP:14399"/>
        <dbReference type="ChEBI" id="CHEBI:15361"/>
        <dbReference type="ChEBI" id="CHEBI:15378"/>
        <dbReference type="ChEBI" id="CHEBI:16004"/>
        <dbReference type="ChEBI" id="CHEBI:29033"/>
        <dbReference type="ChEBI" id="CHEBI:29034"/>
        <dbReference type="EC" id="1.1.2.4"/>
    </reaction>
</comment>
<dbReference type="GO" id="GO:0005739">
    <property type="term" value="C:mitochondrion"/>
    <property type="evidence" value="ECO:0007669"/>
    <property type="project" value="UniProtKB-SubCell"/>
</dbReference>
<organism evidence="12 13">
    <name type="scientific">Saitoella complicata (strain BCRC 22490 / CBS 7301 / JCM 7358 / NBRC 10748 / NRRL Y-17804)</name>
    <dbReference type="NCBI Taxonomy" id="698492"/>
    <lineage>
        <taxon>Eukaryota</taxon>
        <taxon>Fungi</taxon>
        <taxon>Dikarya</taxon>
        <taxon>Ascomycota</taxon>
        <taxon>Taphrinomycotina</taxon>
        <taxon>Taphrinomycotina incertae sedis</taxon>
        <taxon>Saitoella</taxon>
    </lineage>
</organism>
<dbReference type="EC" id="1.1.2.4" evidence="9"/>
<comment type="cofactor">
    <cofactor evidence="1">
        <name>FAD</name>
        <dbReference type="ChEBI" id="CHEBI:57692"/>
    </cofactor>
</comment>
<dbReference type="STRING" id="698492.A0A0E9N8G7"/>
<dbReference type="InterPro" id="IPR016169">
    <property type="entry name" value="FAD-bd_PCMH_sub2"/>
</dbReference>
<evidence type="ECO:0000256" key="4">
    <source>
        <dbReference type="ARBA" id="ARBA00022630"/>
    </source>
</evidence>
<keyword evidence="7" id="KW-0560">Oxidoreductase</keyword>
<dbReference type="FunFam" id="3.30.465.10:FF:000014">
    <property type="entry name" value="D-lactate dehydrogenase (Cytochrome), putative"/>
    <property type="match status" value="1"/>
</dbReference>
<sequence length="562" mass="61197">MASRTPFRTQIKSFVQVVKRNASTSAKPKATDPFKKGKTRPSIRWTTQKAMGLSIFTGALTYSLATSQIKGLIEEQGKTPEYLRAKPTEYGDQETLERAIPELQKAMGHAENSITTDPEDLERYGYSAWSSVNTETLPFAVVFPKSTEEVQEIVKVALKYKLPVVPFSGGTSLEGHFSATRGGICISFLNMDKIIKINDDDLDCVVQPGVGWIELNQELKGKGLFFAPDPAPGAQIGGMVGTGCSGTNAARFGTMRENVLSLTVVMADGSVIRTRQRARKSCAGYNLTQMFIGSEGTLGIVTEATLKLVPIPVNSAVAVCPFPTIKDAAATASKVIRQGIHVAAIELVDDVTMRVINEEGSTPRKWEEKPHLFLKFSGTANSVKEQAEMVKAIAKNNNGGRFDYARNDDEAAVLWSARKEALWSIQAHGAADSNAIWTTDVAVPLSRLPEIVEKTKDDLQEAGLMAGIVGHLGDGNFHAIIIYDRNNKVENDKAEEVVHKMVKTAIEMDGTCTGEHGIGIGKKGYLASELGEPALEVMRRMKFALDPLNLMNPDHVIPEHKH</sequence>
<dbReference type="PANTHER" id="PTHR11748:SF111">
    <property type="entry name" value="D-LACTATE DEHYDROGENASE, MITOCHONDRIAL-RELATED"/>
    <property type="match status" value="1"/>
</dbReference>
<dbReference type="InterPro" id="IPR016171">
    <property type="entry name" value="Vanillyl_alc_oxidase_C-sub2"/>
</dbReference>
<reference evidence="12 13" key="2">
    <citation type="journal article" date="2014" name="J. Gen. Appl. Microbiol.">
        <title>The early diverging ascomycetous budding yeast Saitoella complicata has three histone deacetylases belonging to the Clr6, Hos2, and Rpd3 lineages.</title>
        <authorList>
            <person name="Nishida H."/>
            <person name="Matsumoto T."/>
            <person name="Kondo S."/>
            <person name="Hamamoto M."/>
            <person name="Yoshikawa H."/>
        </authorList>
    </citation>
    <scope>NUCLEOTIDE SEQUENCE [LARGE SCALE GENOMIC DNA]</scope>
    <source>
        <strain evidence="12 13">NRRL Y-17804</strain>
    </source>
</reference>
<protein>
    <recommendedName>
        <fullName evidence="9">D-lactate dehydrogenase (cytochrome)</fullName>
        <ecNumber evidence="9">1.1.2.4</ecNumber>
    </recommendedName>
</protein>
<dbReference type="PROSITE" id="PS51387">
    <property type="entry name" value="FAD_PCMH"/>
    <property type="match status" value="1"/>
</dbReference>
<dbReference type="EMBL" id="BACD03000002">
    <property type="protein sequence ID" value="GAO46093.1"/>
    <property type="molecule type" value="Genomic_DNA"/>
</dbReference>
<dbReference type="GO" id="GO:0004458">
    <property type="term" value="F:D-lactate dehydrogenase (cytochrome) activity"/>
    <property type="evidence" value="ECO:0007669"/>
    <property type="project" value="UniProtKB-EC"/>
</dbReference>
<dbReference type="InterPro" id="IPR016164">
    <property type="entry name" value="FAD-linked_Oxase-like_C"/>
</dbReference>
<evidence type="ECO:0000313" key="13">
    <source>
        <dbReference type="Proteomes" id="UP000033140"/>
    </source>
</evidence>
<dbReference type="InterPro" id="IPR016166">
    <property type="entry name" value="FAD-bd_PCMH"/>
</dbReference>
<keyword evidence="4" id="KW-0285">Flavoprotein</keyword>
<dbReference type="SUPFAM" id="SSF56176">
    <property type="entry name" value="FAD-binding/transporter-associated domain-like"/>
    <property type="match status" value="1"/>
</dbReference>
<dbReference type="GO" id="GO:1903457">
    <property type="term" value="P:lactate catabolic process"/>
    <property type="evidence" value="ECO:0007669"/>
    <property type="project" value="TreeGrafter"/>
</dbReference>
<dbReference type="Gene3D" id="1.10.45.10">
    <property type="entry name" value="Vanillyl-alcohol Oxidase, Chain A, domain 4"/>
    <property type="match status" value="1"/>
</dbReference>
<dbReference type="Pfam" id="PF02913">
    <property type="entry name" value="FAD-oxidase_C"/>
    <property type="match status" value="1"/>
</dbReference>
<accession>A0A0E9N8G7</accession>
<dbReference type="Gene3D" id="3.30.465.10">
    <property type="match status" value="1"/>
</dbReference>
<feature type="domain" description="FAD-binding PCMH-type" evidence="11">
    <location>
        <begin position="134"/>
        <end position="311"/>
    </location>
</feature>
<comment type="similarity">
    <text evidence="3">Belongs to the FAD-binding oxidoreductase/transferase type 4 family.</text>
</comment>
<proteinExistence type="inferred from homology"/>
<dbReference type="SUPFAM" id="SSF55103">
    <property type="entry name" value="FAD-linked oxidases, C-terminal domain"/>
    <property type="match status" value="1"/>
</dbReference>
<reference evidence="12 13" key="3">
    <citation type="journal article" date="2015" name="Genome Announc.">
        <title>Draft Genome Sequence of the Archiascomycetous Yeast Saitoella complicata.</title>
        <authorList>
            <person name="Yamauchi K."/>
            <person name="Kondo S."/>
            <person name="Hamamoto M."/>
            <person name="Takahashi Y."/>
            <person name="Ogura Y."/>
            <person name="Hayashi T."/>
            <person name="Nishida H."/>
        </authorList>
    </citation>
    <scope>NUCLEOTIDE SEQUENCE [LARGE SCALE GENOMIC DNA]</scope>
    <source>
        <strain evidence="12 13">NRRL Y-17804</strain>
    </source>
</reference>
<keyword evidence="6" id="KW-0809">Transit peptide</keyword>
<dbReference type="OMA" id="GQGFEWA"/>
<dbReference type="InterPro" id="IPR004113">
    <property type="entry name" value="FAD-bd_oxidored_4_C"/>
</dbReference>
<dbReference type="InterPro" id="IPR006094">
    <property type="entry name" value="Oxid_FAD_bind_N"/>
</dbReference>
<keyword evidence="13" id="KW-1185">Reference proteome</keyword>
<evidence type="ECO:0000256" key="1">
    <source>
        <dbReference type="ARBA" id="ARBA00001974"/>
    </source>
</evidence>
<dbReference type="GO" id="GO:0008720">
    <property type="term" value="F:D-lactate dehydrogenase (NAD+) activity"/>
    <property type="evidence" value="ECO:0007669"/>
    <property type="project" value="TreeGrafter"/>
</dbReference>
<dbReference type="InterPro" id="IPR036318">
    <property type="entry name" value="FAD-bd_PCMH-like_sf"/>
</dbReference>
<keyword evidence="8" id="KW-0496">Mitochondrion</keyword>
<comment type="caution">
    <text evidence="12">The sequence shown here is derived from an EMBL/GenBank/DDBJ whole genome shotgun (WGS) entry which is preliminary data.</text>
</comment>
<dbReference type="Pfam" id="PF01565">
    <property type="entry name" value="FAD_binding_4"/>
    <property type="match status" value="1"/>
</dbReference>
<evidence type="ECO:0000256" key="7">
    <source>
        <dbReference type="ARBA" id="ARBA00023002"/>
    </source>
</evidence>
<evidence type="ECO:0000259" key="11">
    <source>
        <dbReference type="PROSITE" id="PS51387"/>
    </source>
</evidence>
<reference evidence="12 13" key="1">
    <citation type="journal article" date="2011" name="J. Gen. Appl. Microbiol.">
        <title>Draft genome sequencing of the enigmatic yeast Saitoella complicata.</title>
        <authorList>
            <person name="Nishida H."/>
            <person name="Hamamoto M."/>
            <person name="Sugiyama J."/>
        </authorList>
    </citation>
    <scope>NUCLEOTIDE SEQUENCE [LARGE SCALE GENOMIC DNA]</scope>
    <source>
        <strain evidence="12 13">NRRL Y-17804</strain>
    </source>
</reference>
<dbReference type="Proteomes" id="UP000033140">
    <property type="component" value="Unassembled WGS sequence"/>
</dbReference>
<evidence type="ECO:0000256" key="5">
    <source>
        <dbReference type="ARBA" id="ARBA00022827"/>
    </source>
</evidence>
<dbReference type="GO" id="GO:0071949">
    <property type="term" value="F:FAD binding"/>
    <property type="evidence" value="ECO:0007669"/>
    <property type="project" value="InterPro"/>
</dbReference>
<keyword evidence="5" id="KW-0274">FAD</keyword>
<evidence type="ECO:0000313" key="12">
    <source>
        <dbReference type="EMBL" id="GAO46093.1"/>
    </source>
</evidence>
<evidence type="ECO:0000256" key="3">
    <source>
        <dbReference type="ARBA" id="ARBA00008000"/>
    </source>
</evidence>
<evidence type="ECO:0000256" key="2">
    <source>
        <dbReference type="ARBA" id="ARBA00004173"/>
    </source>
</evidence>
<name>A0A0E9N8G7_SAICN</name>
<dbReference type="PANTHER" id="PTHR11748">
    <property type="entry name" value="D-LACTATE DEHYDROGENASE"/>
    <property type="match status" value="1"/>
</dbReference>
<dbReference type="AlphaFoldDB" id="A0A0E9N8G7"/>